<protein>
    <submittedName>
        <fullName evidence="3">Phage shock protein PspA</fullName>
    </submittedName>
</protein>
<keyword evidence="4" id="KW-1185">Reference proteome</keyword>
<dbReference type="NCBIfam" id="TIGR02977">
    <property type="entry name" value="phageshock_pspA"/>
    <property type="match status" value="1"/>
</dbReference>
<evidence type="ECO:0000256" key="2">
    <source>
        <dbReference type="SAM" id="Coils"/>
    </source>
</evidence>
<comment type="similarity">
    <text evidence="1">Belongs to the PspA/Vipp/IM30 family.</text>
</comment>
<dbReference type="RefSeq" id="WP_243923970.1">
    <property type="nucleotide sequence ID" value="NZ_JALHLG010000053.1"/>
</dbReference>
<dbReference type="Proteomes" id="UP001202281">
    <property type="component" value="Unassembled WGS sequence"/>
</dbReference>
<dbReference type="InterPro" id="IPR014319">
    <property type="entry name" value="Phageshock_PspA"/>
</dbReference>
<name>A0ABT0BWB4_9SPHN</name>
<dbReference type="EMBL" id="JALHLG010000053">
    <property type="protein sequence ID" value="MCJ2188939.1"/>
    <property type="molecule type" value="Genomic_DNA"/>
</dbReference>
<dbReference type="Pfam" id="PF04012">
    <property type="entry name" value="PspA_IM30"/>
    <property type="match status" value="1"/>
</dbReference>
<evidence type="ECO:0000256" key="1">
    <source>
        <dbReference type="ARBA" id="ARBA00043985"/>
    </source>
</evidence>
<evidence type="ECO:0000313" key="3">
    <source>
        <dbReference type="EMBL" id="MCJ2188939.1"/>
    </source>
</evidence>
<feature type="coiled-coil region" evidence="2">
    <location>
        <begin position="163"/>
        <end position="236"/>
    </location>
</feature>
<dbReference type="InterPro" id="IPR007157">
    <property type="entry name" value="PspA_VIPP1"/>
</dbReference>
<reference evidence="3 4" key="1">
    <citation type="submission" date="2022-04" db="EMBL/GenBank/DDBJ databases">
        <title>Identification of a novel bacterium isolated from mangrove sediments.</title>
        <authorList>
            <person name="Pan X."/>
        </authorList>
    </citation>
    <scope>NUCLEOTIDE SEQUENCE [LARGE SCALE GENOMIC DNA]</scope>
    <source>
        <strain evidence="3 4">B2638</strain>
    </source>
</reference>
<keyword evidence="2" id="KW-0175">Coiled coil</keyword>
<sequence length="289" mass="32516">MSRLDAEIEVLQNCGHGTAHEQTRAYRPANDFAANDFDRTTTPRFRPAYNKGNIRMGIFSRTRDIIAANFNDLLDKAEDPAKMIRLIILEMEETLVEVRTSSARTIADQKELRRHVAKLDKLQADWSDKAQLALSKDREDLARAALLEKKKAADMAGQLHSEIAVLDDSLRAYEQDIEKLQSRLREARSRQSAIAARLQSAENRVKLRTLLSNERVDEALARFDQLERRVDYAEGRAEAMSIGDNRQPTLADEIAALADGDSIEAELAEMKRTMSPGGETAPEPANRQD</sequence>
<proteinExistence type="inferred from homology"/>
<comment type="caution">
    <text evidence="3">The sequence shown here is derived from an EMBL/GenBank/DDBJ whole genome shotgun (WGS) entry which is preliminary data.</text>
</comment>
<organism evidence="3 4">
    <name type="scientific">Novosphingobium beihaiensis</name>
    <dbReference type="NCBI Taxonomy" id="2930389"/>
    <lineage>
        <taxon>Bacteria</taxon>
        <taxon>Pseudomonadati</taxon>
        <taxon>Pseudomonadota</taxon>
        <taxon>Alphaproteobacteria</taxon>
        <taxon>Sphingomonadales</taxon>
        <taxon>Sphingomonadaceae</taxon>
        <taxon>Novosphingobium</taxon>
    </lineage>
</organism>
<accession>A0ABT0BWB4</accession>
<dbReference type="PANTHER" id="PTHR31088:SF6">
    <property type="entry name" value="PHAGE SHOCK PROTEIN A"/>
    <property type="match status" value="1"/>
</dbReference>
<evidence type="ECO:0000313" key="4">
    <source>
        <dbReference type="Proteomes" id="UP001202281"/>
    </source>
</evidence>
<gene>
    <name evidence="3" type="primary">pspA</name>
    <name evidence="3" type="ORF">MTR66_19235</name>
</gene>
<dbReference type="PANTHER" id="PTHR31088">
    <property type="entry name" value="MEMBRANE-ASSOCIATED PROTEIN VIPP1, CHLOROPLASTIC"/>
    <property type="match status" value="1"/>
</dbReference>